<name>A0ABY8J3N0_9BACI</name>
<dbReference type="Gene3D" id="1.10.260.40">
    <property type="entry name" value="lambda repressor-like DNA-binding domains"/>
    <property type="match status" value="1"/>
</dbReference>
<keyword evidence="1" id="KW-0614">Plasmid</keyword>
<geneLocation type="plasmid" evidence="1 2">
    <name>unnamed</name>
</geneLocation>
<evidence type="ECO:0008006" key="3">
    <source>
        <dbReference type="Google" id="ProtNLM"/>
    </source>
</evidence>
<gene>
    <name evidence="1" type="ORF">P9989_21440</name>
</gene>
<dbReference type="SUPFAM" id="SSF47413">
    <property type="entry name" value="lambda repressor-like DNA-binding domains"/>
    <property type="match status" value="1"/>
</dbReference>
<evidence type="ECO:0000313" key="2">
    <source>
        <dbReference type="Proteomes" id="UP001221597"/>
    </source>
</evidence>
<reference evidence="1 2" key="1">
    <citation type="submission" date="2023-04" db="EMBL/GenBank/DDBJ databases">
        <title>Genome sequence of Halobacillus naozhouensis KACC 21980.</title>
        <authorList>
            <person name="Kim S."/>
            <person name="Heo J."/>
            <person name="Kwon S.-W."/>
        </authorList>
    </citation>
    <scope>NUCLEOTIDE SEQUENCE [LARGE SCALE GENOMIC DNA]</scope>
    <source>
        <strain evidence="1 2">KCTC 13234</strain>
        <plasmid evidence="1 2">unnamed</plasmid>
    </source>
</reference>
<organism evidence="1 2">
    <name type="scientific">Halobacillus naozhouensis</name>
    <dbReference type="NCBI Taxonomy" id="554880"/>
    <lineage>
        <taxon>Bacteria</taxon>
        <taxon>Bacillati</taxon>
        <taxon>Bacillota</taxon>
        <taxon>Bacilli</taxon>
        <taxon>Bacillales</taxon>
        <taxon>Bacillaceae</taxon>
        <taxon>Halobacillus</taxon>
    </lineage>
</organism>
<dbReference type="InterPro" id="IPR010982">
    <property type="entry name" value="Lambda_DNA-bd_dom_sf"/>
</dbReference>
<sequence length="82" mass="9901">MKNPIEKAREQQNLNINELALLAGVTERTVRWNERGENMAITDKLLNCLSEQGFDKERLIRDYERFREWRKKQLLQEVKQRA</sequence>
<dbReference type="EMBL" id="CP121672">
    <property type="protein sequence ID" value="WFT77098.1"/>
    <property type="molecule type" value="Genomic_DNA"/>
</dbReference>
<evidence type="ECO:0000313" key="1">
    <source>
        <dbReference type="EMBL" id="WFT77098.1"/>
    </source>
</evidence>
<proteinExistence type="predicted"/>
<keyword evidence="2" id="KW-1185">Reference proteome</keyword>
<dbReference type="Proteomes" id="UP001221597">
    <property type="component" value="Plasmid unnamed"/>
</dbReference>
<accession>A0ABY8J3N0</accession>
<protein>
    <recommendedName>
        <fullName evidence="3">HTH cro/C1-type domain-containing protein</fullName>
    </recommendedName>
</protein>
<dbReference type="RefSeq" id="WP_283079034.1">
    <property type="nucleotide sequence ID" value="NZ_CP121672.1"/>
</dbReference>